<dbReference type="Gene3D" id="2.20.25.80">
    <property type="entry name" value="WRKY domain"/>
    <property type="match status" value="1"/>
</dbReference>
<gene>
    <name evidence="8" type="ORF">Taro_029559</name>
</gene>
<dbReference type="InterPro" id="IPR036576">
    <property type="entry name" value="WRKY_dom_sf"/>
</dbReference>
<accession>A0A843VK58</accession>
<sequence length="179" mass="19425">MVQAVMTMDSGRSYYKCTQIGCPARKHVERDSADAKAIIIQYEGKHNHDLPTPRSGNDPPATALLIAAAAAAAIDADGCLQSPTSVKKSPRTRQPPDVDSKMASEKVSELGGDKALESAQALLSIGFKSASEEDGRRDGSDVNPRPLVQSLQKNRRIIFTFIRTMHFLTISTGNMVVWK</sequence>
<evidence type="ECO:0000256" key="2">
    <source>
        <dbReference type="ARBA" id="ARBA00023015"/>
    </source>
</evidence>
<evidence type="ECO:0000256" key="1">
    <source>
        <dbReference type="ARBA" id="ARBA00004123"/>
    </source>
</evidence>
<dbReference type="PANTHER" id="PTHR31221:SF193">
    <property type="entry name" value="WRKY TRANSCRIPTION FACTOR PROTEIN 1-RELATED"/>
    <property type="match status" value="1"/>
</dbReference>
<keyword evidence="2" id="KW-0805">Transcription regulation</keyword>
<dbReference type="EMBL" id="NMUH01001971">
    <property type="protein sequence ID" value="MQL96888.1"/>
    <property type="molecule type" value="Genomic_DNA"/>
</dbReference>
<dbReference type="PANTHER" id="PTHR31221">
    <property type="entry name" value="WRKY TRANSCRIPTION FACTOR PROTEIN 1-RELATED"/>
    <property type="match status" value="1"/>
</dbReference>
<name>A0A843VK58_COLES</name>
<organism evidence="8 9">
    <name type="scientific">Colocasia esculenta</name>
    <name type="common">Wild taro</name>
    <name type="synonym">Arum esculentum</name>
    <dbReference type="NCBI Taxonomy" id="4460"/>
    <lineage>
        <taxon>Eukaryota</taxon>
        <taxon>Viridiplantae</taxon>
        <taxon>Streptophyta</taxon>
        <taxon>Embryophyta</taxon>
        <taxon>Tracheophyta</taxon>
        <taxon>Spermatophyta</taxon>
        <taxon>Magnoliopsida</taxon>
        <taxon>Liliopsida</taxon>
        <taxon>Araceae</taxon>
        <taxon>Aroideae</taxon>
        <taxon>Colocasieae</taxon>
        <taxon>Colocasia</taxon>
    </lineage>
</organism>
<evidence type="ECO:0000259" key="7">
    <source>
        <dbReference type="PROSITE" id="PS50811"/>
    </source>
</evidence>
<dbReference type="GO" id="GO:0005634">
    <property type="term" value="C:nucleus"/>
    <property type="evidence" value="ECO:0007669"/>
    <property type="project" value="UniProtKB-SubCell"/>
</dbReference>
<dbReference type="AlphaFoldDB" id="A0A843VK58"/>
<dbReference type="Proteomes" id="UP000652761">
    <property type="component" value="Unassembled WGS sequence"/>
</dbReference>
<evidence type="ECO:0000256" key="3">
    <source>
        <dbReference type="ARBA" id="ARBA00023125"/>
    </source>
</evidence>
<dbReference type="OrthoDB" id="764896at2759"/>
<keyword evidence="3" id="KW-0238">DNA-binding</keyword>
<dbReference type="GO" id="GO:0003700">
    <property type="term" value="F:DNA-binding transcription factor activity"/>
    <property type="evidence" value="ECO:0007669"/>
    <property type="project" value="InterPro"/>
</dbReference>
<feature type="region of interest" description="Disordered" evidence="6">
    <location>
        <begin position="80"/>
        <end position="104"/>
    </location>
</feature>
<feature type="compositionally biased region" description="Basic and acidic residues" evidence="6">
    <location>
        <begin position="94"/>
        <end position="104"/>
    </location>
</feature>
<evidence type="ECO:0000313" key="9">
    <source>
        <dbReference type="Proteomes" id="UP000652761"/>
    </source>
</evidence>
<feature type="domain" description="WRKY" evidence="7">
    <location>
        <begin position="12"/>
        <end position="51"/>
    </location>
</feature>
<comment type="caution">
    <text evidence="8">The sequence shown here is derived from an EMBL/GenBank/DDBJ whole genome shotgun (WGS) entry which is preliminary data.</text>
</comment>
<keyword evidence="5" id="KW-0539">Nucleus</keyword>
<evidence type="ECO:0000256" key="4">
    <source>
        <dbReference type="ARBA" id="ARBA00023163"/>
    </source>
</evidence>
<protein>
    <recommendedName>
        <fullName evidence="7">WRKY domain-containing protein</fullName>
    </recommendedName>
</protein>
<evidence type="ECO:0000313" key="8">
    <source>
        <dbReference type="EMBL" id="MQL96888.1"/>
    </source>
</evidence>
<comment type="subcellular location">
    <subcellularLocation>
        <location evidence="1">Nucleus</location>
    </subcellularLocation>
</comment>
<evidence type="ECO:0000256" key="5">
    <source>
        <dbReference type="ARBA" id="ARBA00023242"/>
    </source>
</evidence>
<dbReference type="PROSITE" id="PS50811">
    <property type="entry name" value="WRKY"/>
    <property type="match status" value="1"/>
</dbReference>
<dbReference type="InterPro" id="IPR003657">
    <property type="entry name" value="WRKY_dom"/>
</dbReference>
<dbReference type="SMART" id="SM00774">
    <property type="entry name" value="WRKY"/>
    <property type="match status" value="1"/>
</dbReference>
<evidence type="ECO:0000256" key="6">
    <source>
        <dbReference type="SAM" id="MobiDB-lite"/>
    </source>
</evidence>
<dbReference type="Pfam" id="PF03106">
    <property type="entry name" value="WRKY"/>
    <property type="match status" value="1"/>
</dbReference>
<keyword evidence="9" id="KW-1185">Reference proteome</keyword>
<proteinExistence type="predicted"/>
<keyword evidence="4" id="KW-0804">Transcription</keyword>
<dbReference type="InterPro" id="IPR044810">
    <property type="entry name" value="WRKY_plant"/>
</dbReference>
<reference evidence="8" key="1">
    <citation type="submission" date="2017-07" db="EMBL/GenBank/DDBJ databases">
        <title>Taro Niue Genome Assembly and Annotation.</title>
        <authorList>
            <person name="Atibalentja N."/>
            <person name="Keating K."/>
            <person name="Fields C.J."/>
        </authorList>
    </citation>
    <scope>NUCLEOTIDE SEQUENCE</scope>
    <source>
        <strain evidence="8">Niue_2</strain>
        <tissue evidence="8">Leaf</tissue>
    </source>
</reference>
<dbReference type="SUPFAM" id="SSF118290">
    <property type="entry name" value="WRKY DNA-binding domain"/>
    <property type="match status" value="1"/>
</dbReference>
<dbReference type="GO" id="GO:0043565">
    <property type="term" value="F:sequence-specific DNA binding"/>
    <property type="evidence" value="ECO:0007669"/>
    <property type="project" value="InterPro"/>
</dbReference>